<dbReference type="SUPFAM" id="SSF69593">
    <property type="entry name" value="Glycerol-3-phosphate (1)-acyltransferase"/>
    <property type="match status" value="1"/>
</dbReference>
<keyword evidence="5" id="KW-1185">Reference proteome</keyword>
<dbReference type="EMBL" id="CP063845">
    <property type="protein sequence ID" value="UFP96535.1"/>
    <property type="molecule type" value="Genomic_DNA"/>
</dbReference>
<dbReference type="PANTHER" id="PTHR10434:SF66">
    <property type="entry name" value="PHOSPHOLIPID_GLYCEROL ACYLTRANSFERASE DOMAIN-CONTAINING PROTEIN"/>
    <property type="match status" value="1"/>
</dbReference>
<accession>A0ABY3PSA9</accession>
<evidence type="ECO:0000313" key="4">
    <source>
        <dbReference type="EMBL" id="UFP96535.1"/>
    </source>
</evidence>
<reference evidence="4 5" key="1">
    <citation type="journal article" date="2021" name="Genome Biol. Evol.">
        <title>Complete Genome Sequencing of a Novel Gloeobacter Species from a Waterfall Cave in Mexico.</title>
        <authorList>
            <person name="Saw J.H."/>
            <person name="Cardona T."/>
            <person name="Montejano G."/>
        </authorList>
    </citation>
    <scope>NUCLEOTIDE SEQUENCE [LARGE SCALE GENOMIC DNA]</scope>
    <source>
        <strain evidence="4">MG652769</strain>
    </source>
</reference>
<dbReference type="GO" id="GO:0016746">
    <property type="term" value="F:acyltransferase activity"/>
    <property type="evidence" value="ECO:0007669"/>
    <property type="project" value="UniProtKB-KW"/>
</dbReference>
<evidence type="ECO:0000256" key="1">
    <source>
        <dbReference type="ARBA" id="ARBA00022679"/>
    </source>
</evidence>
<dbReference type="InterPro" id="IPR002123">
    <property type="entry name" value="Plipid/glycerol_acylTrfase"/>
</dbReference>
<organism evidence="4 5">
    <name type="scientific">Gloeobacter morelensis MG652769</name>
    <dbReference type="NCBI Taxonomy" id="2781736"/>
    <lineage>
        <taxon>Bacteria</taxon>
        <taxon>Bacillati</taxon>
        <taxon>Cyanobacteriota</taxon>
        <taxon>Cyanophyceae</taxon>
        <taxon>Gloeobacterales</taxon>
        <taxon>Gloeobacteraceae</taxon>
        <taxon>Gloeobacter</taxon>
        <taxon>Gloeobacter morelensis</taxon>
    </lineage>
</organism>
<dbReference type="PANTHER" id="PTHR10434">
    <property type="entry name" value="1-ACYL-SN-GLYCEROL-3-PHOSPHATE ACYLTRANSFERASE"/>
    <property type="match status" value="1"/>
</dbReference>
<dbReference type="CDD" id="cd07989">
    <property type="entry name" value="LPLAT_AGPAT-like"/>
    <property type="match status" value="1"/>
</dbReference>
<evidence type="ECO:0000259" key="3">
    <source>
        <dbReference type="SMART" id="SM00563"/>
    </source>
</evidence>
<keyword evidence="2 4" id="KW-0012">Acyltransferase</keyword>
<name>A0ABY3PSA9_9CYAN</name>
<dbReference type="Proteomes" id="UP001054846">
    <property type="component" value="Chromosome"/>
</dbReference>
<keyword evidence="1" id="KW-0808">Transferase</keyword>
<evidence type="ECO:0000256" key="2">
    <source>
        <dbReference type="ARBA" id="ARBA00023315"/>
    </source>
</evidence>
<proteinExistence type="predicted"/>
<gene>
    <name evidence="4" type="ORF">ISF26_10115</name>
</gene>
<sequence>MLSLPTLSPVDLAQWMLEAFGTQLRVRYERPLPVGEGCLLVVSSHRSFLDAPLLVRSMGSPVRLVCHHYLGQVPVVNELVRQLGGFHLGPAGQGWSTLFRQASRYLLSGTHVAIFPEGAQLIAAHSRPGQVATFRRGFAHLALRSGIEHLPIVPVAIVSEREASGPLVPLRLLSLFDGSEPMFQKAGWHPYVLYEQVELRVGAPRRLRPEEIARYRGGQAAVVTAALAAELEDAARELTLTGGRYLC</sequence>
<protein>
    <submittedName>
        <fullName evidence="4">1-acyl-sn-glycerol-3-phosphate acyltransferase</fullName>
    </submittedName>
</protein>
<evidence type="ECO:0000313" key="5">
    <source>
        <dbReference type="Proteomes" id="UP001054846"/>
    </source>
</evidence>
<dbReference type="SMART" id="SM00563">
    <property type="entry name" value="PlsC"/>
    <property type="match status" value="1"/>
</dbReference>
<feature type="domain" description="Phospholipid/glycerol acyltransferase" evidence="3">
    <location>
        <begin position="39"/>
        <end position="160"/>
    </location>
</feature>
<dbReference type="Pfam" id="PF01553">
    <property type="entry name" value="Acyltransferase"/>
    <property type="match status" value="1"/>
</dbReference>
<dbReference type="RefSeq" id="WP_230843773.1">
    <property type="nucleotide sequence ID" value="NZ_CP063845.1"/>
</dbReference>